<dbReference type="PROSITE" id="PS51257">
    <property type="entry name" value="PROKAR_LIPOPROTEIN"/>
    <property type="match status" value="1"/>
</dbReference>
<protein>
    <submittedName>
        <fullName evidence="1">Uncharacterized protein</fullName>
    </submittedName>
</protein>
<evidence type="ECO:0000313" key="1">
    <source>
        <dbReference type="EMBL" id="KXG38619.1"/>
    </source>
</evidence>
<reference evidence="2" key="2">
    <citation type="journal article" date="2018" name="Plant J.">
        <title>The Sorghum bicolor reference genome: improved assembly, gene annotations, a transcriptome atlas, and signatures of genome organization.</title>
        <authorList>
            <person name="McCormick R.F."/>
            <person name="Truong S.K."/>
            <person name="Sreedasyam A."/>
            <person name="Jenkins J."/>
            <person name="Shu S."/>
            <person name="Sims D."/>
            <person name="Kennedy M."/>
            <person name="Amirebrahimi M."/>
            <person name="Weers B.D."/>
            <person name="McKinley B."/>
            <person name="Mattison A."/>
            <person name="Morishige D.T."/>
            <person name="Grimwood J."/>
            <person name="Schmutz J."/>
            <person name="Mullet J.E."/>
        </authorList>
    </citation>
    <scope>NUCLEOTIDE SEQUENCE [LARGE SCALE GENOMIC DNA]</scope>
    <source>
        <strain evidence="2">cv. BTx623</strain>
    </source>
</reference>
<proteinExistence type="predicted"/>
<dbReference type="InParanoid" id="A0A1B6QL21"/>
<accession>A0A1B6QL21</accession>
<keyword evidence="2" id="KW-1185">Reference proteome</keyword>
<evidence type="ECO:0000313" key="2">
    <source>
        <dbReference type="Proteomes" id="UP000000768"/>
    </source>
</evidence>
<gene>
    <name evidence="1" type="ORF">SORBI_3001G258900</name>
</gene>
<dbReference type="AlphaFoldDB" id="A0A1B6QL21"/>
<dbReference type="Proteomes" id="UP000000768">
    <property type="component" value="Chromosome 1"/>
</dbReference>
<reference evidence="1 2" key="1">
    <citation type="journal article" date="2009" name="Nature">
        <title>The Sorghum bicolor genome and the diversification of grasses.</title>
        <authorList>
            <person name="Paterson A.H."/>
            <person name="Bowers J.E."/>
            <person name="Bruggmann R."/>
            <person name="Dubchak I."/>
            <person name="Grimwood J."/>
            <person name="Gundlach H."/>
            <person name="Haberer G."/>
            <person name="Hellsten U."/>
            <person name="Mitros T."/>
            <person name="Poliakov A."/>
            <person name="Schmutz J."/>
            <person name="Spannagl M."/>
            <person name="Tang H."/>
            <person name="Wang X."/>
            <person name="Wicker T."/>
            <person name="Bharti A.K."/>
            <person name="Chapman J."/>
            <person name="Feltus F.A."/>
            <person name="Gowik U."/>
            <person name="Grigoriev I.V."/>
            <person name="Lyons E."/>
            <person name="Maher C.A."/>
            <person name="Martis M."/>
            <person name="Narechania A."/>
            <person name="Otillar R.P."/>
            <person name="Penning B.W."/>
            <person name="Salamov A.A."/>
            <person name="Wang Y."/>
            <person name="Zhang L."/>
            <person name="Carpita N.C."/>
            <person name="Freeling M."/>
            <person name="Gingle A.R."/>
            <person name="Hash C.T."/>
            <person name="Keller B."/>
            <person name="Klein P."/>
            <person name="Kresovich S."/>
            <person name="McCann M.C."/>
            <person name="Ming R."/>
            <person name="Peterson D.G."/>
            <person name="Mehboob-ur-Rahman"/>
            <person name="Ware D."/>
            <person name="Westhoff P."/>
            <person name="Mayer K.F."/>
            <person name="Messing J."/>
            <person name="Rokhsar D.S."/>
        </authorList>
    </citation>
    <scope>NUCLEOTIDE SEQUENCE [LARGE SCALE GENOMIC DNA]</scope>
    <source>
        <strain evidence="2">cv. BTx623</strain>
    </source>
</reference>
<organism evidence="1 2">
    <name type="scientific">Sorghum bicolor</name>
    <name type="common">Sorghum</name>
    <name type="synonym">Sorghum vulgare</name>
    <dbReference type="NCBI Taxonomy" id="4558"/>
    <lineage>
        <taxon>Eukaryota</taxon>
        <taxon>Viridiplantae</taxon>
        <taxon>Streptophyta</taxon>
        <taxon>Embryophyta</taxon>
        <taxon>Tracheophyta</taxon>
        <taxon>Spermatophyta</taxon>
        <taxon>Magnoliopsida</taxon>
        <taxon>Liliopsida</taxon>
        <taxon>Poales</taxon>
        <taxon>Poaceae</taxon>
        <taxon>PACMAD clade</taxon>
        <taxon>Panicoideae</taxon>
        <taxon>Andropogonodae</taxon>
        <taxon>Andropogoneae</taxon>
        <taxon>Sorghinae</taxon>
        <taxon>Sorghum</taxon>
    </lineage>
</organism>
<dbReference type="EMBL" id="CM000760">
    <property type="protein sequence ID" value="KXG38619.1"/>
    <property type="molecule type" value="Genomic_DNA"/>
</dbReference>
<name>A0A1B6QL21_SORBI</name>
<dbReference type="Gramene" id="KXG38619">
    <property type="protein sequence ID" value="KXG38619"/>
    <property type="gene ID" value="SORBI_3001G258900"/>
</dbReference>
<sequence>MAASRQVNGVLGGIDTDEYEWSRQPATNHHLILGCRDPRLGGGYLLRVVSKEKHHLIMLKVQRGRMLCLCYYNPPHQPWACLCRKELSYV</sequence>